<evidence type="ECO:0000313" key="6">
    <source>
        <dbReference type="Proteomes" id="UP000593892"/>
    </source>
</evidence>
<dbReference type="KEGG" id="pfer:IRI77_28275"/>
<evidence type="ECO:0000313" key="5">
    <source>
        <dbReference type="EMBL" id="QOY92168.1"/>
    </source>
</evidence>
<dbReference type="AlphaFoldDB" id="A0A7S7SPR4"/>
<dbReference type="GO" id="GO:0005524">
    <property type="term" value="F:ATP binding"/>
    <property type="evidence" value="ECO:0007669"/>
    <property type="project" value="UniProtKB-KW"/>
</dbReference>
<dbReference type="SMART" id="SM00382">
    <property type="entry name" value="AAA"/>
    <property type="match status" value="2"/>
</dbReference>
<dbReference type="InterPro" id="IPR003439">
    <property type="entry name" value="ABC_transporter-like_ATP-bd"/>
</dbReference>
<dbReference type="PANTHER" id="PTHR42855">
    <property type="entry name" value="ABC TRANSPORTER ATP-BINDING SUBUNIT"/>
    <property type="match status" value="1"/>
</dbReference>
<keyword evidence="2 5" id="KW-0067">ATP-binding</keyword>
<dbReference type="CDD" id="cd03221">
    <property type="entry name" value="ABCF_EF-3"/>
    <property type="match status" value="2"/>
</dbReference>
<dbReference type="PROSITE" id="PS50893">
    <property type="entry name" value="ABC_TRANSPORTER_2"/>
    <property type="match status" value="2"/>
</dbReference>
<dbReference type="Gene3D" id="3.40.50.300">
    <property type="entry name" value="P-loop containing nucleotide triphosphate hydrolases"/>
    <property type="match status" value="3"/>
</dbReference>
<protein>
    <submittedName>
        <fullName evidence="5">ABC-F family ATP-binding cassette domain-containing protein</fullName>
    </submittedName>
</protein>
<dbReference type="Proteomes" id="UP000593892">
    <property type="component" value="Chromosome"/>
</dbReference>
<dbReference type="InterPro" id="IPR003593">
    <property type="entry name" value="AAA+_ATPase"/>
</dbReference>
<dbReference type="Pfam" id="PF16326">
    <property type="entry name" value="ABC_tran_CTD"/>
    <property type="match status" value="1"/>
</dbReference>
<dbReference type="PANTHER" id="PTHR42855:SF1">
    <property type="entry name" value="ABC TRANSPORTER DOMAIN-CONTAINING PROTEIN"/>
    <property type="match status" value="1"/>
</dbReference>
<feature type="coiled-coil region" evidence="3">
    <location>
        <begin position="539"/>
        <end position="592"/>
    </location>
</feature>
<keyword evidence="6" id="KW-1185">Reference proteome</keyword>
<dbReference type="EMBL" id="CP063849">
    <property type="protein sequence ID" value="QOY92168.1"/>
    <property type="molecule type" value="Genomic_DNA"/>
</dbReference>
<dbReference type="InterPro" id="IPR017871">
    <property type="entry name" value="ABC_transporter-like_CS"/>
</dbReference>
<proteinExistence type="predicted"/>
<dbReference type="InterPro" id="IPR027417">
    <property type="entry name" value="P-loop_NTPase"/>
</dbReference>
<organism evidence="5 6">
    <name type="scientific">Paludibaculum fermentans</name>
    <dbReference type="NCBI Taxonomy" id="1473598"/>
    <lineage>
        <taxon>Bacteria</taxon>
        <taxon>Pseudomonadati</taxon>
        <taxon>Acidobacteriota</taxon>
        <taxon>Terriglobia</taxon>
        <taxon>Bryobacterales</taxon>
        <taxon>Bryobacteraceae</taxon>
        <taxon>Paludibaculum</taxon>
    </lineage>
</organism>
<keyword evidence="1" id="KW-0547">Nucleotide-binding</keyword>
<gene>
    <name evidence="5" type="ORF">IRI77_28275</name>
</gene>
<evidence type="ECO:0000256" key="3">
    <source>
        <dbReference type="SAM" id="Coils"/>
    </source>
</evidence>
<evidence type="ECO:0000256" key="1">
    <source>
        <dbReference type="ARBA" id="ARBA00022741"/>
    </source>
</evidence>
<dbReference type="InterPro" id="IPR032781">
    <property type="entry name" value="ABC_tran_Xtn"/>
</dbReference>
<sequence>MALLLNCQSIARQFGATTLFENVSLTISDGERHGMIGPNGAGKSTLLKVLAGLDQADRGEVALRKGVRMTYVPQDPVFEPKKTVREILDEAAFEPTLVPVALGQAGFTDPTVRAGELSGGWRKRLAIAVALVDRPDLMLLDEPTNHLDIEGIAWLERMLAAAPFGCVVVSHDRYFLENVATNMMELNRVYPDGLFRVAGNYSTFLEKREQYFEAQSKHREALEIRVKREVEWLRRGAKARTRKSKARIGTANEMIAALDDIETRTRTAKAQIDFTASDRKTKKLIEVTGLEYGIGGRTLMRNLDFVLAPGRSLGLAGPNGSGKTTLLRLLLDQLKPTAGEIRRADNLRVVYFEQNRQQIDPALTLRRALAPEGDSVVFNGRTIHVNGWAKQFLFKEEQLVQPVGSLSGGERARVHIARLMLEQADVLLLDEPTNDLDIPTLEVLEDSLAEFPGALVLVTHDRYLMDRVTNAVLGLDGDGGARIYADLSQWEAGLKEARQAKAALAKSQSAPAGKSAEAAPKKRLSYLDQREWEGMEEKILQAEATLEQAHTEVHDASIEGEARRLEAAYAAMQAAQTEVDRLYARWAELEAKLS</sequence>
<dbReference type="Pfam" id="PF00005">
    <property type="entry name" value="ABC_tran"/>
    <property type="match status" value="2"/>
</dbReference>
<feature type="domain" description="ABC transporter" evidence="4">
    <location>
        <begin position="5"/>
        <end position="217"/>
    </location>
</feature>
<accession>A0A7S7SPR4</accession>
<dbReference type="Gene3D" id="1.10.287.380">
    <property type="entry name" value="Valyl-tRNA synthetase, C-terminal domain"/>
    <property type="match status" value="1"/>
</dbReference>
<dbReference type="GO" id="GO:0016887">
    <property type="term" value="F:ATP hydrolysis activity"/>
    <property type="evidence" value="ECO:0007669"/>
    <property type="project" value="InterPro"/>
</dbReference>
<evidence type="ECO:0000259" key="4">
    <source>
        <dbReference type="PROSITE" id="PS50893"/>
    </source>
</evidence>
<dbReference type="SUPFAM" id="SSF52540">
    <property type="entry name" value="P-loop containing nucleoside triphosphate hydrolases"/>
    <property type="match status" value="2"/>
</dbReference>
<dbReference type="Pfam" id="PF12848">
    <property type="entry name" value="ABC_tran_Xtn"/>
    <property type="match status" value="1"/>
</dbReference>
<keyword evidence="3" id="KW-0175">Coiled coil</keyword>
<evidence type="ECO:0000256" key="2">
    <source>
        <dbReference type="ARBA" id="ARBA00022840"/>
    </source>
</evidence>
<dbReference type="PROSITE" id="PS00211">
    <property type="entry name" value="ABC_TRANSPORTER_1"/>
    <property type="match status" value="1"/>
</dbReference>
<feature type="domain" description="ABC transporter" evidence="4">
    <location>
        <begin position="285"/>
        <end position="502"/>
    </location>
</feature>
<dbReference type="InterPro" id="IPR037118">
    <property type="entry name" value="Val-tRNA_synth_C_sf"/>
</dbReference>
<dbReference type="InterPro" id="IPR032524">
    <property type="entry name" value="ABC_tran_C"/>
</dbReference>
<name>A0A7S7SPR4_PALFE</name>
<dbReference type="InterPro" id="IPR051309">
    <property type="entry name" value="ABCF_ATPase"/>
</dbReference>
<dbReference type="GO" id="GO:0003677">
    <property type="term" value="F:DNA binding"/>
    <property type="evidence" value="ECO:0007669"/>
    <property type="project" value="InterPro"/>
</dbReference>
<reference evidence="5 6" key="1">
    <citation type="submission" date="2020-10" db="EMBL/GenBank/DDBJ databases">
        <title>Complete genome sequence of Paludibaculum fermentans P105T, a facultatively anaerobic acidobacterium capable of dissimilatory Fe(III) reduction.</title>
        <authorList>
            <person name="Dedysh S.N."/>
            <person name="Beletsky A.V."/>
            <person name="Kulichevskaya I.S."/>
            <person name="Mardanov A.V."/>
            <person name="Ravin N.V."/>
        </authorList>
    </citation>
    <scope>NUCLEOTIDE SEQUENCE [LARGE SCALE GENOMIC DNA]</scope>
    <source>
        <strain evidence="5 6">P105</strain>
    </source>
</reference>